<name>A0A7R9ESM5_9NEOP</name>
<feature type="compositionally biased region" description="Basic residues" evidence="1">
    <location>
        <begin position="907"/>
        <end position="917"/>
    </location>
</feature>
<feature type="region of interest" description="Disordered" evidence="1">
    <location>
        <begin position="29"/>
        <end position="48"/>
    </location>
</feature>
<feature type="region of interest" description="Disordered" evidence="1">
    <location>
        <begin position="1054"/>
        <end position="1100"/>
    </location>
</feature>
<dbReference type="EMBL" id="OD565036">
    <property type="protein sequence ID" value="CAD7440632.1"/>
    <property type="molecule type" value="Genomic_DNA"/>
</dbReference>
<feature type="compositionally biased region" description="Polar residues" evidence="1">
    <location>
        <begin position="365"/>
        <end position="375"/>
    </location>
</feature>
<feature type="region of interest" description="Disordered" evidence="1">
    <location>
        <begin position="517"/>
        <end position="557"/>
    </location>
</feature>
<feature type="region of interest" description="Disordered" evidence="1">
    <location>
        <begin position="904"/>
        <end position="941"/>
    </location>
</feature>
<gene>
    <name evidence="2" type="ORF">TBIB3V08_LOCUS3129</name>
</gene>
<evidence type="ECO:0000256" key="1">
    <source>
        <dbReference type="SAM" id="MobiDB-lite"/>
    </source>
</evidence>
<sequence>MNQNHLNSNKFKLRLQFPQLTQSQHYETVEVDSESAGNSQDGSDTTHLSQDEEYRLCSNHIDSPPMSNAKEATELADPWFSITNEPHWPITGNDKATLLSAMQGLEVVQNTEEEEVFPFLKELQNSDQTFCCDGEVKTTTNMRVCMDEAGVSQPECSKKTPCSAENDILQIINTQMFQNGKEATELARLVFYDNIDTTTNTNLTSNSMMVEYDDVPESIINKFSGNILPENFNCAIDEVQADNSASTDATDLQRCTQNSSQIFGASQEINISTQNSEYLMDKICDLNQYTLATTLSCPQPLKLKIRRSCSQNEDNSLFMNWFVEPSFNISELEHDNQVKDSSIIYSSDTLPLKGDFSTNMACTPENNELGSSLASESEDTNRSEETIPVNTTQTFDAGSNIPFIEPNHCLSDNALRTFPEKPDLNTYRSKNSPPGKLASRGKVLFEDSEQWEMYRRQHSKKAKTSNKPPETYQVIPIKTRRKQRNISQQGIPQTYDSLMWITTLHMSAILPTTRCVDSLSSSSTDTKSTSRDSPGHHTTLHCPRNTRRSKKTRARSDGAAICRLREIKMQVSQWLNQTGSPMDRGQVQGLVTEVTALSTKLLGDAQFKGTKRSEVLQISEALLYKLKTSLGQAPRQIDNALSLQEEEEEEESYFISFNDYHENSESSPSSDCDSRNDCTYESTIEPSRQEDPAFTANQQINTSQVCSISNLPINTSMRQLTETPLYSSQVARSFEKREMELSGQEEGPFGMVWSQELAKNFNKLHVSTSVSVDTLLPPGSEHINQQVKSVISETLLPPGSEHINQQEKSVVSETLLPPGSEHINQQVKSVISETLLPETYEQVNQSSKQASAKPKDNDDSTKVKCAIGILDQPISPLAVREQNVDPQQQSVDLLNNLHPTVGSRAKIMNRTRARRSLKSSNTSKSKGSSNKKWKSQNAPTKMQVYTNVEKSSKQDYQYLPPSTKTEQVYRRKHFEEDLSIVWEDPNMGANPDFPQQSQPMMVYSKYKSLNNFPDHPNPRQQISPEMLRPVEDKSFCSRQKTQIQNMTETWMALRDESSQSYSNSRRQQDKLQNKQPGHSLLENESQSSSGNQKEKIHPRKLSNFDLQSQLEATERQPEQMEFDPQQCIVTQPWSDMSRELSETSPNTMKYQLKETMPVSCLEQEGWSLDSATSQQQNQSSHVISKPRVCLPEGSVPISLLASVIKGVIRVTNPEDYRHSLDKLPEGFWDNDDVTIPWPEEHQTYTNIDKQ</sequence>
<dbReference type="AlphaFoldDB" id="A0A7R9ESM5"/>
<protein>
    <submittedName>
        <fullName evidence="2">Uncharacterized protein</fullName>
    </submittedName>
</protein>
<feature type="compositionally biased region" description="Polar residues" evidence="1">
    <location>
        <begin position="35"/>
        <end position="48"/>
    </location>
</feature>
<feature type="compositionally biased region" description="Basic residues" evidence="1">
    <location>
        <begin position="544"/>
        <end position="553"/>
    </location>
</feature>
<feature type="compositionally biased region" description="Low complexity" evidence="1">
    <location>
        <begin position="517"/>
        <end position="527"/>
    </location>
</feature>
<proteinExistence type="predicted"/>
<feature type="compositionally biased region" description="Polar residues" evidence="1">
    <location>
        <begin position="1082"/>
        <end position="1091"/>
    </location>
</feature>
<accession>A0A7R9ESM5</accession>
<feature type="region of interest" description="Disordered" evidence="1">
    <location>
        <begin position="660"/>
        <end position="691"/>
    </location>
</feature>
<feature type="compositionally biased region" description="Low complexity" evidence="1">
    <location>
        <begin position="918"/>
        <end position="928"/>
    </location>
</feature>
<organism evidence="2">
    <name type="scientific">Timema bartmani</name>
    <dbReference type="NCBI Taxonomy" id="61472"/>
    <lineage>
        <taxon>Eukaryota</taxon>
        <taxon>Metazoa</taxon>
        <taxon>Ecdysozoa</taxon>
        <taxon>Arthropoda</taxon>
        <taxon>Hexapoda</taxon>
        <taxon>Insecta</taxon>
        <taxon>Pterygota</taxon>
        <taxon>Neoptera</taxon>
        <taxon>Polyneoptera</taxon>
        <taxon>Phasmatodea</taxon>
        <taxon>Timematodea</taxon>
        <taxon>Timematoidea</taxon>
        <taxon>Timematidae</taxon>
        <taxon>Timema</taxon>
    </lineage>
</organism>
<feature type="region of interest" description="Disordered" evidence="1">
    <location>
        <begin position="841"/>
        <end position="860"/>
    </location>
</feature>
<feature type="region of interest" description="Disordered" evidence="1">
    <location>
        <begin position="365"/>
        <end position="385"/>
    </location>
</feature>
<evidence type="ECO:0000313" key="2">
    <source>
        <dbReference type="EMBL" id="CAD7440632.1"/>
    </source>
</evidence>
<reference evidence="2" key="1">
    <citation type="submission" date="2020-11" db="EMBL/GenBank/DDBJ databases">
        <authorList>
            <person name="Tran Van P."/>
        </authorList>
    </citation>
    <scope>NUCLEOTIDE SEQUENCE</scope>
</reference>
<feature type="compositionally biased region" description="Polar residues" evidence="1">
    <location>
        <begin position="841"/>
        <end position="850"/>
    </location>
</feature>